<dbReference type="AlphaFoldDB" id="D5SI61"/>
<gene>
    <name evidence="1" type="ORF">SCLAV_p0113</name>
</gene>
<accession>D5SI61</accession>
<dbReference type="EMBL" id="CM000914">
    <property type="protein sequence ID" value="EFG03604.2"/>
    <property type="molecule type" value="Genomic_DNA"/>
</dbReference>
<evidence type="ECO:0000313" key="2">
    <source>
        <dbReference type="Proteomes" id="UP000002357"/>
    </source>
</evidence>
<dbReference type="eggNOG" id="ENOG50328DA">
    <property type="taxonomic scope" value="Bacteria"/>
</dbReference>
<reference evidence="1 2" key="1">
    <citation type="journal article" date="2010" name="Genome Biol. Evol.">
        <title>The sequence of a 1.8-mb bacterial linear plasmid reveals a rich evolutionary reservoir of secondary metabolic pathways.</title>
        <authorList>
            <person name="Medema M.H."/>
            <person name="Trefzer A."/>
            <person name="Kovalchuk A."/>
            <person name="van den Berg M."/>
            <person name="Mueller U."/>
            <person name="Heijne W."/>
            <person name="Wu L."/>
            <person name="Alam M.T."/>
            <person name="Ronning C.M."/>
            <person name="Nierman W.C."/>
            <person name="Bovenberg R.A.L."/>
            <person name="Breitling R."/>
            <person name="Takano E."/>
        </authorList>
    </citation>
    <scope>NUCLEOTIDE SEQUENCE [LARGE SCALE GENOMIC DNA]</scope>
    <source>
        <strain evidence="2">ATCC 27064 / DSM 738 / JCM 4710 / NBRC 13307 / NCIMB 12785 / NRRL 3585 / VKM Ac-602</strain>
        <plasmid evidence="1">pSCL4</plasmid>
    </source>
</reference>
<name>D5SI61_STRCL</name>
<protein>
    <submittedName>
        <fullName evidence="1">Uncharacterized protein</fullName>
    </submittedName>
</protein>
<geneLocation type="plasmid" evidence="1 2">
    <name>pSCL4</name>
</geneLocation>
<evidence type="ECO:0000313" key="1">
    <source>
        <dbReference type="EMBL" id="EFG03604.2"/>
    </source>
</evidence>
<proteinExistence type="predicted"/>
<dbReference type="Proteomes" id="UP000002357">
    <property type="component" value="Plasmid pSCL4"/>
</dbReference>
<keyword evidence="2" id="KW-1185">Reference proteome</keyword>
<sequence length="200" mass="20849">MPRCPGAQVPRCPGAQVPRCPGAQVCGRAVPHRGVDVDEVADRAAVRECADRGADHVVQGENGTVLGDRRWRPEGFLEDVDLARLAGGAVGGDEPARQRTGLDVPDIPAALGQTVTDRADDLVDGSRVLGGDVQVLREPVDQTMGLYGVSAGDHERIGRADGEDVGQEPAVPFCEVHAAAVAVAVVSWGKRLPTRPGSDG</sequence>
<keyword evidence="1" id="KW-0614">Plasmid</keyword>
<organism evidence="1 2">
    <name type="scientific">Streptomyces clavuligerus</name>
    <dbReference type="NCBI Taxonomy" id="1901"/>
    <lineage>
        <taxon>Bacteria</taxon>
        <taxon>Bacillati</taxon>
        <taxon>Actinomycetota</taxon>
        <taxon>Actinomycetes</taxon>
        <taxon>Kitasatosporales</taxon>
        <taxon>Streptomycetaceae</taxon>
        <taxon>Streptomyces</taxon>
    </lineage>
</organism>